<protein>
    <submittedName>
        <fullName evidence="2">Pyridoxamine 5'-phosphate oxidase family protein</fullName>
    </submittedName>
</protein>
<keyword evidence="3" id="KW-1185">Reference proteome</keyword>
<dbReference type="RefSeq" id="WP_270083818.1">
    <property type="nucleotide sequence ID" value="NZ_CP115300.1"/>
</dbReference>
<dbReference type="EMBL" id="CP115300">
    <property type="protein sequence ID" value="WBO66338.1"/>
    <property type="molecule type" value="Genomic_DNA"/>
</dbReference>
<dbReference type="Gene3D" id="2.30.110.10">
    <property type="entry name" value="Electron Transport, Fmn-binding Protein, Chain A"/>
    <property type="match status" value="1"/>
</dbReference>
<evidence type="ECO:0000313" key="2">
    <source>
        <dbReference type="EMBL" id="WBO66338.1"/>
    </source>
</evidence>
<dbReference type="InterPro" id="IPR012349">
    <property type="entry name" value="Split_barrel_FMN-bd"/>
</dbReference>
<sequence length="295" mass="31587">MGTYHAGSLAVQELMGVRDRADHVGRSLGQDIKPVAAAFLELQPLLIAGAADPGTGRVWASALTGSPGFVRATGPRQMSVAGGTAEGDPLTTALTAPGTHLGTIALDPRTRRRMRLNGRLRPTARGFAVEADQVFSNCPKYIQRRESYETVADRLPGSPLRLNELGPEQQEFIRVADTFFLATVHPGGADVSHRGGNPGFVTVTSAGELTWPDYSGNAMFLTLGNLRTDPRAGLLFLDWTTGTTLQLTGEAHTEFTDGGERRVRFTLGAALWTPAALPLRWSAPEYSPANPDIAR</sequence>
<reference evidence="2 3" key="1">
    <citation type="submission" date="2022-12" db="EMBL/GenBank/DDBJ databases">
        <authorList>
            <person name="Mo P."/>
        </authorList>
    </citation>
    <scope>NUCLEOTIDE SEQUENCE [LARGE SCALE GENOMIC DNA]</scope>
    <source>
        <strain evidence="2 3">HUAS 2-6</strain>
    </source>
</reference>
<dbReference type="Pfam" id="PF01243">
    <property type="entry name" value="PNPOx_N"/>
    <property type="match status" value="1"/>
</dbReference>
<name>A0ABY7P6Y9_9ACTN</name>
<evidence type="ECO:0000259" key="1">
    <source>
        <dbReference type="Pfam" id="PF01243"/>
    </source>
</evidence>
<accession>A0ABY7P6Y9</accession>
<organism evidence="2 3">
    <name type="scientific">Streptomyces camelliae</name>
    <dbReference type="NCBI Taxonomy" id="3004093"/>
    <lineage>
        <taxon>Bacteria</taxon>
        <taxon>Bacillati</taxon>
        <taxon>Actinomycetota</taxon>
        <taxon>Actinomycetes</taxon>
        <taxon>Kitasatosporales</taxon>
        <taxon>Streptomycetaceae</taxon>
        <taxon>Streptomyces</taxon>
    </lineage>
</organism>
<gene>
    <name evidence="2" type="ORF">O1G22_27765</name>
</gene>
<dbReference type="PANTHER" id="PTHR42815">
    <property type="entry name" value="FAD-BINDING, PUTATIVE (AFU_ORTHOLOGUE AFUA_6G07600)-RELATED"/>
    <property type="match status" value="1"/>
</dbReference>
<dbReference type="Proteomes" id="UP001212326">
    <property type="component" value="Chromosome"/>
</dbReference>
<feature type="domain" description="Pyridoxamine 5'-phosphate oxidase N-terminal" evidence="1">
    <location>
        <begin position="167"/>
        <end position="259"/>
    </location>
</feature>
<dbReference type="PANTHER" id="PTHR42815:SF2">
    <property type="entry name" value="FAD-BINDING, PUTATIVE (AFU_ORTHOLOGUE AFUA_6G07600)-RELATED"/>
    <property type="match status" value="1"/>
</dbReference>
<proteinExistence type="predicted"/>
<dbReference type="SUPFAM" id="SSF50475">
    <property type="entry name" value="FMN-binding split barrel"/>
    <property type="match status" value="1"/>
</dbReference>
<evidence type="ECO:0000313" key="3">
    <source>
        <dbReference type="Proteomes" id="UP001212326"/>
    </source>
</evidence>
<dbReference type="InterPro" id="IPR011576">
    <property type="entry name" value="Pyridox_Oxase_N"/>
</dbReference>